<proteinExistence type="predicted"/>
<comment type="caution">
    <text evidence="1">The sequence shown here is derived from an EMBL/GenBank/DDBJ whole genome shotgun (WGS) entry which is preliminary data.</text>
</comment>
<dbReference type="PANTHER" id="PTHR42923">
    <property type="entry name" value="PROTOPORPHYRINOGEN OXIDASE"/>
    <property type="match status" value="1"/>
</dbReference>
<keyword evidence="2" id="KW-1185">Reference proteome</keyword>
<accession>A0ABT8KIH2</accession>
<dbReference type="Proteomes" id="UP001172082">
    <property type="component" value="Unassembled WGS sequence"/>
</dbReference>
<evidence type="ECO:0000313" key="1">
    <source>
        <dbReference type="EMBL" id="MDN5200054.1"/>
    </source>
</evidence>
<reference evidence="1" key="1">
    <citation type="submission" date="2023-06" db="EMBL/GenBank/DDBJ databases">
        <title>Genomic of Parafulvivirga corallium.</title>
        <authorList>
            <person name="Wang G."/>
        </authorList>
    </citation>
    <scope>NUCLEOTIDE SEQUENCE</scope>
    <source>
        <strain evidence="1">BMA10</strain>
    </source>
</reference>
<evidence type="ECO:0000313" key="2">
    <source>
        <dbReference type="Proteomes" id="UP001172082"/>
    </source>
</evidence>
<dbReference type="InterPro" id="IPR050464">
    <property type="entry name" value="Zeta_carotene_desat/Oxidored"/>
</dbReference>
<gene>
    <name evidence="1" type="ORF">QQ008_01745</name>
</gene>
<dbReference type="RefSeq" id="WP_346750081.1">
    <property type="nucleotide sequence ID" value="NZ_JAUJEA010000001.1"/>
</dbReference>
<dbReference type="Gene3D" id="3.50.50.60">
    <property type="entry name" value="FAD/NAD(P)-binding domain"/>
    <property type="match status" value="1"/>
</dbReference>
<organism evidence="1 2">
    <name type="scientific">Splendidivirga corallicola</name>
    <dbReference type="NCBI Taxonomy" id="3051826"/>
    <lineage>
        <taxon>Bacteria</taxon>
        <taxon>Pseudomonadati</taxon>
        <taxon>Bacteroidota</taxon>
        <taxon>Cytophagia</taxon>
        <taxon>Cytophagales</taxon>
        <taxon>Splendidivirgaceae</taxon>
        <taxon>Splendidivirga</taxon>
    </lineage>
</organism>
<dbReference type="EMBL" id="JAUJEA010000001">
    <property type="protein sequence ID" value="MDN5200054.1"/>
    <property type="molecule type" value="Genomic_DNA"/>
</dbReference>
<dbReference type="SUPFAM" id="SSF51905">
    <property type="entry name" value="FAD/NAD(P)-binding domain"/>
    <property type="match status" value="1"/>
</dbReference>
<protein>
    <submittedName>
        <fullName evidence="1">FAD-dependent oxidoreductase</fullName>
    </submittedName>
</protein>
<name>A0ABT8KIH2_9BACT</name>
<sequence>MYRRTFLRLSSISLLTSFLNACQREENDIAFDIEVHSDMETGHILLKAQNYVREEILEKDILIVGAGLAGLSAAHQLRNRDIVVCELGDSIGGSSSSNSHLGISFAEGAHYDMAYPRYFGKEVLEFLEELNIIEFNHFSNLWEFIDKHFTIRKNFQNRFFNQGKYTKEIFGQDDLTSSFFEMLRPFQNKMTLPTRLLDKELHNLNDRSFGDFLKEHLKITNEFLRSVDYNMLDDYGGTSNDVSALAGIHYYKCRPYHDQYVELFSPPQGNAYFTEKMEKGIPRPSLLTNHLVYKIEKAGNRFQVDVIDVKKKKIKQFQVNYVIYAGQKHALKYIMPEDGHLFEENVYAPWIVMNFILRNEVDQTGFWQNEIFSENNNFLGFVDSNTQHAESDQYRILTAYFCFTPNQRKELIEISNAPHALVNKTVQQIEKYFKRPIAKHIEKVYMKVMGHAMPVPVPGFLFKDQNEKRTYQNLIYAGVDNGRLPLLFEAIDSGIEASKIISRRSI</sequence>
<dbReference type="InterPro" id="IPR036188">
    <property type="entry name" value="FAD/NAD-bd_sf"/>
</dbReference>
<dbReference type="Pfam" id="PF13450">
    <property type="entry name" value="NAD_binding_8"/>
    <property type="match status" value="1"/>
</dbReference>